<dbReference type="Pfam" id="PF25000">
    <property type="entry name" value="DUF7779"/>
    <property type="match status" value="1"/>
</dbReference>
<evidence type="ECO:0000259" key="2">
    <source>
        <dbReference type="Pfam" id="PF05057"/>
    </source>
</evidence>
<dbReference type="Gene3D" id="1.25.40.10">
    <property type="entry name" value="Tetratricopeptide repeat domain"/>
    <property type="match status" value="1"/>
</dbReference>
<protein>
    <submittedName>
        <fullName evidence="4">Uncharacterized protein</fullName>
    </submittedName>
</protein>
<gene>
    <name evidence="4" type="ORF">CPC735_018350</name>
</gene>
<dbReference type="OrthoDB" id="4172653at2759"/>
<dbReference type="SUPFAM" id="SSF53474">
    <property type="entry name" value="alpha/beta-Hydrolases"/>
    <property type="match status" value="1"/>
</dbReference>
<dbReference type="KEGG" id="cpw:9692847"/>
<dbReference type="InterPro" id="IPR007751">
    <property type="entry name" value="DUF676_lipase-like"/>
</dbReference>
<evidence type="ECO:0000313" key="5">
    <source>
        <dbReference type="Proteomes" id="UP000009084"/>
    </source>
</evidence>
<organism evidence="4 5">
    <name type="scientific">Coccidioides posadasii (strain C735)</name>
    <name type="common">Valley fever fungus</name>
    <dbReference type="NCBI Taxonomy" id="222929"/>
    <lineage>
        <taxon>Eukaryota</taxon>
        <taxon>Fungi</taxon>
        <taxon>Dikarya</taxon>
        <taxon>Ascomycota</taxon>
        <taxon>Pezizomycotina</taxon>
        <taxon>Eurotiomycetes</taxon>
        <taxon>Eurotiomycetidae</taxon>
        <taxon>Onygenales</taxon>
        <taxon>Onygenaceae</taxon>
        <taxon>Coccidioides</taxon>
    </lineage>
</organism>
<dbReference type="InterPro" id="IPR052374">
    <property type="entry name" value="SERAC1"/>
</dbReference>
<dbReference type="PANTHER" id="PTHR48182:SF3">
    <property type="entry name" value="DUF676 DOMAIN-CONTAINING PROTEIN"/>
    <property type="match status" value="1"/>
</dbReference>
<evidence type="ECO:0000313" key="4">
    <source>
        <dbReference type="EMBL" id="EER25231.1"/>
    </source>
</evidence>
<dbReference type="InterPro" id="IPR056681">
    <property type="entry name" value="DUF7779"/>
</dbReference>
<dbReference type="SUPFAM" id="SSF52540">
    <property type="entry name" value="P-loop containing nucleoside triphosphate hydrolases"/>
    <property type="match status" value="1"/>
</dbReference>
<feature type="domain" description="DUF7779" evidence="3">
    <location>
        <begin position="578"/>
        <end position="687"/>
    </location>
</feature>
<feature type="domain" description="DUF676" evidence="2">
    <location>
        <begin position="55"/>
        <end position="183"/>
    </location>
</feature>
<sequence length="1118" mass="126409">MTRGDETQSFPDALRVQTNLESYIKRQHKMGAGVGYGITILYEPACSDDVLYDLVAIHGLNGDAFGTWTHKESRVMWLRDLLPKELPNVRVMTYGYNARFHNFAGHQDLRNIAMKLLSELVDSRKTAKEINRPLVFVCHSLGGIVVKKALLIRCPEEQSNIQDAAYGIIFLATPHGGTTIADTGKIIANIIHVCSPFRPARGLLGSIRKDSKVLFEITEDFVERARTLQIVSFFEMEMTGFGIFKRLVVEQRSALLNVPNEIPIGQFADHRSIARFSSVDDRNYRPVITRLLKFRQDITQKPARFSHSSEDAQSPKSDFDSDPIFEVPFDRCVSFRGRQQLLESMEKYFSQRSSNQPLVYALTGLGGSGKTHSALQYALRNRFKYKNGVVYFNASSNTTLLADFHRIYDLLNLGNTSNKVDFLRQWFSKPKNSSWLMIFDGADDLVSVPLSRYFPSCSWGHIIITSRDQAAVGLVAPAGHSVEPLDEQAAVGLLLEKAAIGSPTGDDLKQATAVVRSLGHLPLAIEQAGAFVRRRQKSLKDYHRLFQDKQYEILNVTPGISGYEKTVATVWELSFRQLERDAPKASNLLMLFSFLEGNNISDTMLHRGCSTKRIWGRNGETAQLTPKDAGLNQELITLLGDEMQFDSAISQLLASSLIQRNDTGERKAFSVHPLVQNCASHRVSPRERQKWQVQAILLVAHAFPFSVYVDENFGVIGRGMFVHIPRILKEFDQLMPDGCDQYSIVKRAVTVLLLSAAKFHFNPWKNECIRRTKDLLEDEHDCYLKAWATFTESKILRMQGKTTESYKALEEHIHNTALPGLDEDLISDVRYNATKGDLVVSFAETLIKDGDLLRAKEELTHWRPLNPDTPSTMERLVLQNRDVMLGRILRNQGRFVEALSYLEKLLQNLSAEDYLVSTGWQMNLVTNVTDLYCEVGRPKDAEAVLDKVLGISYSQGWYNISTGRRLRLALIESFIRRGLFTEAEKYLHELIPIVEAIREPDINQSTEHFRVWAGLARISHLQGQWNEALDRWNHTLAIVERSGWTQGFNHGIVLYSIAQVLARVGDITGCQTTLTKAEKSLAVEERKYWIVGLGSYWYDYIVTALGSEGSSPVVNLEK</sequence>
<evidence type="ECO:0000256" key="1">
    <source>
        <dbReference type="ARBA" id="ARBA00007920"/>
    </source>
</evidence>
<dbReference type="Gene3D" id="3.40.50.1820">
    <property type="entry name" value="alpha/beta hydrolase"/>
    <property type="match status" value="1"/>
</dbReference>
<dbReference type="InterPro" id="IPR029058">
    <property type="entry name" value="AB_hydrolase_fold"/>
</dbReference>
<dbReference type="Gene3D" id="3.40.50.300">
    <property type="entry name" value="P-loop containing nucleotide triphosphate hydrolases"/>
    <property type="match status" value="1"/>
</dbReference>
<dbReference type="InterPro" id="IPR011990">
    <property type="entry name" value="TPR-like_helical_dom_sf"/>
</dbReference>
<comment type="similarity">
    <text evidence="1">Belongs to the putative lipase ROG1 family.</text>
</comment>
<dbReference type="Pfam" id="PF13176">
    <property type="entry name" value="TPR_7"/>
    <property type="match status" value="1"/>
</dbReference>
<reference evidence="4 5" key="1">
    <citation type="journal article" date="2009" name="Genome Res.">
        <title>Comparative genomic analyses of the human fungal pathogens Coccidioides and their relatives.</title>
        <authorList>
            <person name="Sharpton T.J."/>
            <person name="Stajich J.E."/>
            <person name="Rounsley S.D."/>
            <person name="Gardner M.J."/>
            <person name="Wortman J.R."/>
            <person name="Jordar V.S."/>
            <person name="Maiti R."/>
            <person name="Kodira C.D."/>
            <person name="Neafsey D.E."/>
            <person name="Zeng Q."/>
            <person name="Hung C.-Y."/>
            <person name="McMahan C."/>
            <person name="Muszewska A."/>
            <person name="Grynberg M."/>
            <person name="Mandel M.A."/>
            <person name="Kellner E.M."/>
            <person name="Barker B.M."/>
            <person name="Galgiani J.N."/>
            <person name="Orbach M.J."/>
            <person name="Kirkland T.N."/>
            <person name="Cole G.T."/>
            <person name="Henn M.R."/>
            <person name="Birren B.W."/>
            <person name="Taylor J.W."/>
        </authorList>
    </citation>
    <scope>NUCLEOTIDE SEQUENCE [LARGE SCALE GENOMIC DNA]</scope>
    <source>
        <strain evidence="5">C735</strain>
    </source>
</reference>
<dbReference type="HOGENOM" id="CLU_000288_125_13_1"/>
<dbReference type="AlphaFoldDB" id="C5PDS0"/>
<dbReference type="InterPro" id="IPR019734">
    <property type="entry name" value="TPR_rpt"/>
</dbReference>
<name>C5PDS0_COCP7</name>
<dbReference type="InterPro" id="IPR027417">
    <property type="entry name" value="P-loop_NTPase"/>
</dbReference>
<accession>C5PDS0</accession>
<dbReference type="Pfam" id="PF05057">
    <property type="entry name" value="DUF676"/>
    <property type="match status" value="1"/>
</dbReference>
<proteinExistence type="inferred from homology"/>
<dbReference type="PANTHER" id="PTHR48182">
    <property type="entry name" value="PROTEIN SERAC1"/>
    <property type="match status" value="1"/>
</dbReference>
<dbReference type="Proteomes" id="UP000009084">
    <property type="component" value="Unassembled WGS sequence"/>
</dbReference>
<evidence type="ECO:0000259" key="3">
    <source>
        <dbReference type="Pfam" id="PF25000"/>
    </source>
</evidence>
<dbReference type="SUPFAM" id="SSF48452">
    <property type="entry name" value="TPR-like"/>
    <property type="match status" value="1"/>
</dbReference>
<dbReference type="VEuPathDB" id="FungiDB:CPC735_018350"/>
<comment type="caution">
    <text evidence="4">The sequence shown here is derived from an EMBL/GenBank/DDBJ whole genome shotgun (WGS) entry which is preliminary data.</text>
</comment>
<dbReference type="EMBL" id="ACFW01000043">
    <property type="protein sequence ID" value="EER25231.1"/>
    <property type="molecule type" value="Genomic_DNA"/>
</dbReference>